<evidence type="ECO:0000313" key="7">
    <source>
        <dbReference type="Proteomes" id="UP000243515"/>
    </source>
</evidence>
<dbReference type="OrthoDB" id="1844152at2759"/>
<dbReference type="PANTHER" id="PTHR31465:SF11">
    <property type="entry name" value="DOMAIN PROTEIN, PUTATIVE (AFU_ORTHOLOGUE AFUA_3G10770)-RELATED"/>
    <property type="match status" value="1"/>
</dbReference>
<evidence type="ECO:0000313" key="6">
    <source>
        <dbReference type="EMBL" id="OXV05515.1"/>
    </source>
</evidence>
<proteinExistence type="predicted"/>
<dbReference type="Pfam" id="PF04479">
    <property type="entry name" value="RTA1"/>
    <property type="match status" value="1"/>
</dbReference>
<keyword evidence="3 5" id="KW-1133">Transmembrane helix</keyword>
<dbReference type="GO" id="GO:0000324">
    <property type="term" value="C:fungal-type vacuole"/>
    <property type="evidence" value="ECO:0007669"/>
    <property type="project" value="TreeGrafter"/>
</dbReference>
<dbReference type="AlphaFoldDB" id="A0A232LMY7"/>
<dbReference type="EMBL" id="NPHW01006846">
    <property type="protein sequence ID" value="OXV05515.1"/>
    <property type="molecule type" value="Genomic_DNA"/>
</dbReference>
<dbReference type="PANTHER" id="PTHR31465">
    <property type="entry name" value="PROTEIN RTA1-RELATED"/>
    <property type="match status" value="1"/>
</dbReference>
<comment type="caution">
    <text evidence="6">The sequence shown here is derived from an EMBL/GenBank/DDBJ whole genome shotgun (WGS) entry which is preliminary data.</text>
</comment>
<evidence type="ECO:0000256" key="5">
    <source>
        <dbReference type="SAM" id="Phobius"/>
    </source>
</evidence>
<evidence type="ECO:0000256" key="3">
    <source>
        <dbReference type="ARBA" id="ARBA00022989"/>
    </source>
</evidence>
<feature type="transmembrane region" description="Helical" evidence="5">
    <location>
        <begin position="28"/>
        <end position="49"/>
    </location>
</feature>
<reference evidence="6 7" key="1">
    <citation type="journal article" date="2015" name="Environ. Microbiol.">
        <title>Metagenome sequence of Elaphomyces granulatus from sporocarp tissue reveals Ascomycota ectomycorrhizal fingerprints of genome expansion and a Proteobacteria-rich microbiome.</title>
        <authorList>
            <person name="Quandt C.A."/>
            <person name="Kohler A."/>
            <person name="Hesse C.N."/>
            <person name="Sharpton T.J."/>
            <person name="Martin F."/>
            <person name="Spatafora J.W."/>
        </authorList>
    </citation>
    <scope>NUCLEOTIDE SEQUENCE [LARGE SCALE GENOMIC DNA]</scope>
    <source>
        <strain evidence="6 7">OSC145934</strain>
    </source>
</reference>
<keyword evidence="7" id="KW-1185">Reference proteome</keyword>
<evidence type="ECO:0000256" key="1">
    <source>
        <dbReference type="ARBA" id="ARBA00004141"/>
    </source>
</evidence>
<sequence>MPSNNTTDPTAEWKNTCHPYVPGLEPSYGYVPSLAAGIVFCTLFGLSMVAHTFQFTWKRTWWCSVFAVGCLVEVLGWAGRTWSSQCPYNGNAFLMQISTLIIAPTFFTAGVYVLLGRLIAILGRSSSMLSPTLYLWIFCTCDVLSLVIQAVGGGMASIASNNGSDTKPGTDTMVAGILFQLGSITIFVFFAVDFIRRTMKQHVLHTMSRTVVPLLVSMVLSITCIYIRSIYRTIELLQGWKGFLITHEGYFIALDGAMMVLAVSVFNFIHPGCFLPQNETVGSSRDSVDKEIPTEARV</sequence>
<evidence type="ECO:0008006" key="8">
    <source>
        <dbReference type="Google" id="ProtNLM"/>
    </source>
</evidence>
<dbReference type="Proteomes" id="UP000243515">
    <property type="component" value="Unassembled WGS sequence"/>
</dbReference>
<accession>A0A232LMY7</accession>
<evidence type="ECO:0000256" key="4">
    <source>
        <dbReference type="ARBA" id="ARBA00023136"/>
    </source>
</evidence>
<evidence type="ECO:0000256" key="2">
    <source>
        <dbReference type="ARBA" id="ARBA00022692"/>
    </source>
</evidence>
<keyword evidence="2 5" id="KW-0812">Transmembrane</keyword>
<dbReference type="GO" id="GO:0005886">
    <property type="term" value="C:plasma membrane"/>
    <property type="evidence" value="ECO:0007669"/>
    <property type="project" value="TreeGrafter"/>
</dbReference>
<keyword evidence="4 5" id="KW-0472">Membrane</keyword>
<organism evidence="6 7">
    <name type="scientific">Elaphomyces granulatus</name>
    <dbReference type="NCBI Taxonomy" id="519963"/>
    <lineage>
        <taxon>Eukaryota</taxon>
        <taxon>Fungi</taxon>
        <taxon>Dikarya</taxon>
        <taxon>Ascomycota</taxon>
        <taxon>Pezizomycotina</taxon>
        <taxon>Eurotiomycetes</taxon>
        <taxon>Eurotiomycetidae</taxon>
        <taxon>Eurotiales</taxon>
        <taxon>Elaphomycetaceae</taxon>
        <taxon>Elaphomyces</taxon>
    </lineage>
</organism>
<feature type="transmembrane region" description="Helical" evidence="5">
    <location>
        <begin position="61"/>
        <end position="79"/>
    </location>
</feature>
<protein>
    <recommendedName>
        <fullName evidence="8">RTA1 domain protein</fullName>
    </recommendedName>
</protein>
<feature type="transmembrane region" description="Helical" evidence="5">
    <location>
        <begin position="172"/>
        <end position="192"/>
    </location>
</feature>
<feature type="transmembrane region" description="Helical" evidence="5">
    <location>
        <begin position="133"/>
        <end position="152"/>
    </location>
</feature>
<feature type="transmembrane region" description="Helical" evidence="5">
    <location>
        <begin position="99"/>
        <end position="121"/>
    </location>
</feature>
<feature type="transmembrane region" description="Helical" evidence="5">
    <location>
        <begin position="212"/>
        <end position="231"/>
    </location>
</feature>
<dbReference type="InterPro" id="IPR007568">
    <property type="entry name" value="RTA1"/>
</dbReference>
<gene>
    <name evidence="6" type="ORF">Egran_06717</name>
</gene>
<feature type="transmembrane region" description="Helical" evidence="5">
    <location>
        <begin position="251"/>
        <end position="269"/>
    </location>
</feature>
<comment type="subcellular location">
    <subcellularLocation>
        <location evidence="1">Membrane</location>
        <topology evidence="1">Multi-pass membrane protein</topology>
    </subcellularLocation>
</comment>
<name>A0A232LMY7_9EURO</name>